<evidence type="ECO:0000256" key="1">
    <source>
        <dbReference type="SAM" id="Coils"/>
    </source>
</evidence>
<dbReference type="Proteomes" id="UP000268291">
    <property type="component" value="Unassembled WGS sequence"/>
</dbReference>
<feature type="coiled-coil region" evidence="1">
    <location>
        <begin position="330"/>
        <end position="387"/>
    </location>
</feature>
<name>A0A2P8GZS7_9MICO</name>
<keyword evidence="5" id="KW-1185">Reference proteome</keyword>
<accession>A0A2P8GZS7</accession>
<proteinExistence type="predicted"/>
<evidence type="ECO:0000313" key="5">
    <source>
        <dbReference type="Proteomes" id="UP000268291"/>
    </source>
</evidence>
<dbReference type="InterPro" id="IPR007139">
    <property type="entry name" value="DUF349"/>
</dbReference>
<reference evidence="2 4" key="1">
    <citation type="submission" date="2018-03" db="EMBL/GenBank/DDBJ databases">
        <title>Genomic Encyclopedia of Archaeal and Bacterial Type Strains, Phase II (KMG-II): from individual species to whole genera.</title>
        <authorList>
            <person name="Goeker M."/>
        </authorList>
    </citation>
    <scope>NUCLEOTIDE SEQUENCE [LARGE SCALE GENOMIC DNA]</scope>
    <source>
        <strain evidence="2 4">DSM 21548</strain>
    </source>
</reference>
<evidence type="ECO:0000313" key="4">
    <source>
        <dbReference type="Proteomes" id="UP000241203"/>
    </source>
</evidence>
<sequence>MHVTTSGQQEWGRVDDDGTVYVREGEEWRTVGQFPDGTPDEAMAYFQRKYTDLAGQVVLLEQRARNGAPAADVARAVTRLKTELQTPNAVGDLESLRGRVAALDTTVSELTEQQSVEAQAAVAGAIAERTAIVDEAEALAALDPAKVQWKQATEKLNDLFARWQAHQQTGPKLPKAEANELWKRFRTARTTIEQHRRTFFAELDSVHRDAKSKKTSLIEQAEALIPKGIDGVPGYRDLLDEWKRSGRAGKKTDDALWARFKAAGDAIYQAKAEVDAAENEEYTANLQVKLALLEEAEPLIGEKDLDTAKKALLSIQRRWDAAGKVPRDQIRPIEDRLRKVEQAVRTLEDEQWRRNNPETKARTEGLASQLGSAIQKLEADLESAKASGDARAEAEAREALETRRAWLDAIG</sequence>
<reference evidence="3 5" key="2">
    <citation type="submission" date="2018-12" db="EMBL/GenBank/DDBJ databases">
        <authorList>
            <person name="hu s."/>
            <person name="Xu Y."/>
            <person name="Xu B."/>
            <person name="Li F."/>
        </authorList>
    </citation>
    <scope>NUCLEOTIDE SEQUENCE [LARGE SCALE GENOMIC DNA]</scope>
    <source>
        <strain evidence="3 5">KSW2-17</strain>
    </source>
</reference>
<dbReference type="Pfam" id="PF03993">
    <property type="entry name" value="DUF349"/>
    <property type="match status" value="3"/>
</dbReference>
<dbReference type="AlphaFoldDB" id="A0A2P8GZS7"/>
<dbReference type="EMBL" id="RZGY01000001">
    <property type="protein sequence ID" value="RUQ86134.1"/>
    <property type="molecule type" value="Genomic_DNA"/>
</dbReference>
<protein>
    <submittedName>
        <fullName evidence="3">DUF349 domain-containing protein</fullName>
    </submittedName>
    <submittedName>
        <fullName evidence="2">Uncharacterized protein DUF349</fullName>
    </submittedName>
</protein>
<dbReference type="EMBL" id="PYAU01000001">
    <property type="protein sequence ID" value="PSL39463.1"/>
    <property type="molecule type" value="Genomic_DNA"/>
</dbReference>
<comment type="caution">
    <text evidence="2">The sequence shown here is derived from an EMBL/GenBank/DDBJ whole genome shotgun (WGS) entry which is preliminary data.</text>
</comment>
<evidence type="ECO:0000313" key="2">
    <source>
        <dbReference type="EMBL" id="PSL39463.1"/>
    </source>
</evidence>
<dbReference type="OrthoDB" id="5422202at2"/>
<dbReference type="Proteomes" id="UP000241203">
    <property type="component" value="Unassembled WGS sequence"/>
</dbReference>
<organism evidence="2 4">
    <name type="scientific">Labedella gwakjiensis</name>
    <dbReference type="NCBI Taxonomy" id="390269"/>
    <lineage>
        <taxon>Bacteria</taxon>
        <taxon>Bacillati</taxon>
        <taxon>Actinomycetota</taxon>
        <taxon>Actinomycetes</taxon>
        <taxon>Micrococcales</taxon>
        <taxon>Microbacteriaceae</taxon>
        <taxon>Labedella</taxon>
    </lineage>
</organism>
<evidence type="ECO:0000313" key="3">
    <source>
        <dbReference type="EMBL" id="RUQ86134.1"/>
    </source>
</evidence>
<gene>
    <name evidence="2" type="ORF">CLV49_3103</name>
    <name evidence="3" type="ORF">ELQ93_03740</name>
</gene>
<keyword evidence="1" id="KW-0175">Coiled coil</keyword>